<keyword evidence="2" id="KW-1185">Reference proteome</keyword>
<proteinExistence type="predicted"/>
<name>A0A1R1PQ38_ZANCU</name>
<evidence type="ECO:0000313" key="1">
    <source>
        <dbReference type="EMBL" id="OMH83023.1"/>
    </source>
</evidence>
<dbReference type="Proteomes" id="UP000188320">
    <property type="component" value="Unassembled WGS sequence"/>
</dbReference>
<reference evidence="2" key="1">
    <citation type="submission" date="2017-01" db="EMBL/GenBank/DDBJ databases">
        <authorList>
            <person name="Wang Y."/>
            <person name="White M."/>
            <person name="Kvist S."/>
            <person name="Moncalvo J.-M."/>
        </authorList>
    </citation>
    <scope>NUCLEOTIDE SEQUENCE [LARGE SCALE GENOMIC DNA]</scope>
    <source>
        <strain evidence="2">COL-18-3</strain>
    </source>
</reference>
<evidence type="ECO:0000313" key="2">
    <source>
        <dbReference type="Proteomes" id="UP000188320"/>
    </source>
</evidence>
<protein>
    <submittedName>
        <fullName evidence="1">Uncharacterized protein</fullName>
    </submittedName>
</protein>
<accession>A0A1R1PQ38</accession>
<gene>
    <name evidence="1" type="ORF">AX774_g3476</name>
</gene>
<dbReference type="EMBL" id="LSSK01000531">
    <property type="protein sequence ID" value="OMH83023.1"/>
    <property type="molecule type" value="Genomic_DNA"/>
</dbReference>
<organism evidence="1 2">
    <name type="scientific">Zancudomyces culisetae</name>
    <name type="common">Gut fungus</name>
    <name type="synonym">Smittium culisetae</name>
    <dbReference type="NCBI Taxonomy" id="1213189"/>
    <lineage>
        <taxon>Eukaryota</taxon>
        <taxon>Fungi</taxon>
        <taxon>Fungi incertae sedis</taxon>
        <taxon>Zoopagomycota</taxon>
        <taxon>Kickxellomycotina</taxon>
        <taxon>Harpellomycetes</taxon>
        <taxon>Harpellales</taxon>
        <taxon>Legeriomycetaceae</taxon>
        <taxon>Zancudomyces</taxon>
    </lineage>
</organism>
<comment type="caution">
    <text evidence="1">The sequence shown here is derived from an EMBL/GenBank/DDBJ whole genome shotgun (WGS) entry which is preliminary data.</text>
</comment>
<dbReference type="AlphaFoldDB" id="A0A1R1PQ38"/>
<sequence>MPYRNTGQSSGCDARSSILSSSGTNPFSALPAWDCHFSGIGSIDFLRSISGVPPYHQIHTPLLTVRIPMPEADSL</sequence>